<dbReference type="GeneID" id="13842690"/>
<reference evidence="2 3" key="1">
    <citation type="journal article" date="2012" name="BMC Genomics">
        <title>Genome of Epinotia aporema granulovirus (EpapGV), a polyorganotropic fast killing betabaculovirus with a novel thymidylate kinase gene.</title>
        <authorList>
            <person name="Ferrelli M.L."/>
            <person name="Salvador R."/>
            <person name="Biedma M.E."/>
            <person name="Berretta M.F."/>
            <person name="Haase S."/>
            <person name="Sciocco-Cap A."/>
            <person name="Ghiringhelli P.D."/>
            <person name="Romanowski V."/>
        </authorList>
    </citation>
    <scope>NUCLEOTIDE SEQUENCE [LARGE SCALE GENOMIC DNA]</scope>
</reference>
<name>K4ERU9_9BBAC</name>
<proteinExistence type="predicted"/>
<dbReference type="KEGG" id="vg:13842690"/>
<protein>
    <submittedName>
        <fullName evidence="2">Uncharacterized protein</fullName>
    </submittedName>
</protein>
<evidence type="ECO:0000313" key="2">
    <source>
        <dbReference type="EMBL" id="AER41515.1"/>
    </source>
</evidence>
<dbReference type="RefSeq" id="YP_006908597.1">
    <property type="nucleotide sequence ID" value="NC_018875.1"/>
</dbReference>
<keyword evidence="1" id="KW-0812">Transmembrane</keyword>
<feature type="transmembrane region" description="Helical" evidence="1">
    <location>
        <begin position="48"/>
        <end position="74"/>
    </location>
</feature>
<feature type="transmembrane region" description="Helical" evidence="1">
    <location>
        <begin position="12"/>
        <end position="28"/>
    </location>
</feature>
<dbReference type="EMBL" id="JN408834">
    <property type="protein sequence ID" value="AER41515.1"/>
    <property type="molecule type" value="Genomic_DNA"/>
</dbReference>
<keyword evidence="1" id="KW-1133">Transmembrane helix</keyword>
<dbReference type="Proteomes" id="UP000201571">
    <property type="component" value="Segment"/>
</dbReference>
<keyword evidence="1" id="KW-0472">Membrane</keyword>
<organism evidence="2 3">
    <name type="scientific">Epinotia aporema granulovirus</name>
    <dbReference type="NCBI Taxonomy" id="166056"/>
    <lineage>
        <taxon>Viruses</taxon>
        <taxon>Viruses incertae sedis</taxon>
        <taxon>Naldaviricetes</taxon>
        <taxon>Lefavirales</taxon>
        <taxon>Baculoviridae</taxon>
        <taxon>Betabaculovirus</taxon>
        <taxon>Betabaculovirus epaporemae</taxon>
    </lineage>
</organism>
<sequence length="86" mass="10026">MMSNTEMAKIKVYIYTLDVILFFFLWSTKYFTILTDIVLNLINANNKMWFSVCVLVIISVYAHSAILCSAARFVHDVECVKLKVYF</sequence>
<accession>K4ERU9</accession>
<keyword evidence="3" id="KW-1185">Reference proteome</keyword>
<evidence type="ECO:0000313" key="3">
    <source>
        <dbReference type="Proteomes" id="UP000201571"/>
    </source>
</evidence>
<evidence type="ECO:0000256" key="1">
    <source>
        <dbReference type="SAM" id="Phobius"/>
    </source>
</evidence>